<evidence type="ECO:0008006" key="10">
    <source>
        <dbReference type="Google" id="ProtNLM"/>
    </source>
</evidence>
<feature type="compositionally biased region" description="Gly residues" evidence="5">
    <location>
        <begin position="745"/>
        <end position="775"/>
    </location>
</feature>
<organism evidence="8 9">
    <name type="scientific">Capronia epimyces CBS 606.96</name>
    <dbReference type="NCBI Taxonomy" id="1182542"/>
    <lineage>
        <taxon>Eukaryota</taxon>
        <taxon>Fungi</taxon>
        <taxon>Dikarya</taxon>
        <taxon>Ascomycota</taxon>
        <taxon>Pezizomycotina</taxon>
        <taxon>Eurotiomycetes</taxon>
        <taxon>Chaetothyriomycetidae</taxon>
        <taxon>Chaetothyriales</taxon>
        <taxon>Herpotrichiellaceae</taxon>
        <taxon>Capronia</taxon>
    </lineage>
</organism>
<dbReference type="HOGENOM" id="CLU_019695_0_0_1"/>
<feature type="region of interest" description="Disordered" evidence="5">
    <location>
        <begin position="330"/>
        <end position="358"/>
    </location>
</feature>
<feature type="compositionally biased region" description="Polar residues" evidence="5">
    <location>
        <begin position="458"/>
        <end position="467"/>
    </location>
</feature>
<dbReference type="EMBL" id="AMGY01000004">
    <property type="protein sequence ID" value="EXJ85013.1"/>
    <property type="molecule type" value="Genomic_DNA"/>
</dbReference>
<keyword evidence="7" id="KW-0732">Signal</keyword>
<dbReference type="PANTHER" id="PTHR15549">
    <property type="entry name" value="PAIRED IMMUNOGLOBULIN-LIKE TYPE 2 RECEPTOR"/>
    <property type="match status" value="1"/>
</dbReference>
<comment type="subcellular location">
    <subcellularLocation>
        <location evidence="1">Membrane</location>
        <topology evidence="1">Single-pass membrane protein</topology>
    </subcellularLocation>
</comment>
<reference evidence="8 9" key="1">
    <citation type="submission" date="2013-03" db="EMBL/GenBank/DDBJ databases">
        <title>The Genome Sequence of Capronia epimyces CBS 606.96.</title>
        <authorList>
            <consortium name="The Broad Institute Genomics Platform"/>
            <person name="Cuomo C."/>
            <person name="de Hoog S."/>
            <person name="Gorbushina A."/>
            <person name="Walker B."/>
            <person name="Young S.K."/>
            <person name="Zeng Q."/>
            <person name="Gargeya S."/>
            <person name="Fitzgerald M."/>
            <person name="Haas B."/>
            <person name="Abouelleil A."/>
            <person name="Allen A.W."/>
            <person name="Alvarado L."/>
            <person name="Arachchi H.M."/>
            <person name="Berlin A.M."/>
            <person name="Chapman S.B."/>
            <person name="Gainer-Dewar J."/>
            <person name="Goldberg J."/>
            <person name="Griggs A."/>
            <person name="Gujja S."/>
            <person name="Hansen M."/>
            <person name="Howarth C."/>
            <person name="Imamovic A."/>
            <person name="Ireland A."/>
            <person name="Larimer J."/>
            <person name="McCowan C."/>
            <person name="Murphy C."/>
            <person name="Pearson M."/>
            <person name="Poon T.W."/>
            <person name="Priest M."/>
            <person name="Roberts A."/>
            <person name="Saif S."/>
            <person name="Shea T."/>
            <person name="Sisk P."/>
            <person name="Sykes S."/>
            <person name="Wortman J."/>
            <person name="Nusbaum C."/>
            <person name="Birren B."/>
        </authorList>
    </citation>
    <scope>NUCLEOTIDE SEQUENCE [LARGE SCALE GENOMIC DNA]</scope>
    <source>
        <strain evidence="8 9">CBS 606.96</strain>
    </source>
</reference>
<dbReference type="RefSeq" id="XP_007733998.1">
    <property type="nucleotide sequence ID" value="XM_007735808.1"/>
</dbReference>
<dbReference type="STRING" id="1182542.W9XXQ8"/>
<evidence type="ECO:0000256" key="7">
    <source>
        <dbReference type="SAM" id="SignalP"/>
    </source>
</evidence>
<feature type="transmembrane region" description="Helical" evidence="6">
    <location>
        <begin position="171"/>
        <end position="195"/>
    </location>
</feature>
<feature type="region of interest" description="Disordered" evidence="5">
    <location>
        <begin position="689"/>
        <end position="802"/>
    </location>
</feature>
<evidence type="ECO:0000256" key="5">
    <source>
        <dbReference type="SAM" id="MobiDB-lite"/>
    </source>
</evidence>
<evidence type="ECO:0000313" key="8">
    <source>
        <dbReference type="EMBL" id="EXJ85013.1"/>
    </source>
</evidence>
<evidence type="ECO:0000256" key="2">
    <source>
        <dbReference type="ARBA" id="ARBA00022692"/>
    </source>
</evidence>
<feature type="chain" id="PRO_5004932337" description="Mid2 domain-containing protein" evidence="7">
    <location>
        <begin position="20"/>
        <end position="802"/>
    </location>
</feature>
<dbReference type="PANTHER" id="PTHR15549:SF26">
    <property type="entry name" value="AXIAL BUDDING PATTERN PROTEIN 2-RELATED"/>
    <property type="match status" value="1"/>
</dbReference>
<evidence type="ECO:0000256" key="3">
    <source>
        <dbReference type="ARBA" id="ARBA00022989"/>
    </source>
</evidence>
<feature type="signal peptide" evidence="7">
    <location>
        <begin position="1"/>
        <end position="19"/>
    </location>
</feature>
<feature type="region of interest" description="Disordered" evidence="5">
    <location>
        <begin position="259"/>
        <end position="288"/>
    </location>
</feature>
<feature type="compositionally biased region" description="Polar residues" evidence="5">
    <location>
        <begin position="703"/>
        <end position="730"/>
    </location>
</feature>
<keyword evidence="4 6" id="KW-0472">Membrane</keyword>
<proteinExistence type="predicted"/>
<feature type="region of interest" description="Disordered" evidence="5">
    <location>
        <begin position="452"/>
        <end position="677"/>
    </location>
</feature>
<feature type="compositionally biased region" description="Basic and acidic residues" evidence="5">
    <location>
        <begin position="345"/>
        <end position="356"/>
    </location>
</feature>
<dbReference type="Proteomes" id="UP000019478">
    <property type="component" value="Unassembled WGS sequence"/>
</dbReference>
<dbReference type="GO" id="GO:0071944">
    <property type="term" value="C:cell periphery"/>
    <property type="evidence" value="ECO:0007669"/>
    <property type="project" value="UniProtKB-ARBA"/>
</dbReference>
<feature type="compositionally biased region" description="Low complexity" evidence="5">
    <location>
        <begin position="65"/>
        <end position="83"/>
    </location>
</feature>
<evidence type="ECO:0000256" key="6">
    <source>
        <dbReference type="SAM" id="Phobius"/>
    </source>
</evidence>
<comment type="caution">
    <text evidence="8">The sequence shown here is derived from an EMBL/GenBank/DDBJ whole genome shotgun (WGS) entry which is preliminary data.</text>
</comment>
<feature type="region of interest" description="Disordered" evidence="5">
    <location>
        <begin position="65"/>
        <end position="95"/>
    </location>
</feature>
<evidence type="ECO:0000256" key="4">
    <source>
        <dbReference type="ARBA" id="ARBA00023136"/>
    </source>
</evidence>
<dbReference type="GeneID" id="19169798"/>
<dbReference type="InterPro" id="IPR051694">
    <property type="entry name" value="Immunoregulatory_rcpt-like"/>
</dbReference>
<accession>W9XXQ8</accession>
<dbReference type="OrthoDB" id="4120617at2759"/>
<keyword evidence="3 6" id="KW-1133">Transmembrane helix</keyword>
<evidence type="ECO:0000313" key="9">
    <source>
        <dbReference type="Proteomes" id="UP000019478"/>
    </source>
</evidence>
<feature type="compositionally biased region" description="Polar residues" evidence="5">
    <location>
        <begin position="495"/>
        <end position="512"/>
    </location>
</feature>
<evidence type="ECO:0000256" key="1">
    <source>
        <dbReference type="ARBA" id="ARBA00004167"/>
    </source>
</evidence>
<sequence>MRFWKLLVLAPNCISLTAAQLDTADPLEIFASEIYSVYTEATSILASAASVASAALVSTSTHFETSTTSSSSEASSTAKESVTNPEASADTISTSQSSPLTSLLVVTSQAVSLQHSQTSSSTSSRSSSSSAVSTLIIPTSALKTSSVLGAVAATGTADPSTSGSSSHSKNLAIILGSVLGALVMGMSILTGVLCYKRRRHRQSPRHRALPIDDDELESWRLPQPPIAGNRDTSFQGQGIAGAAPLMSEHPAFRNSGEQENPFVPVVPPPRRTAPSARAGSINRTVPGNDHFVLGKETAVPANARSQFSDVHAPKAETLAARLAVAAAREDSSYHRRESDTDEVLDEKPASEAEPRYKISRKPVPVNHINNGEPWPYSPVSPIDLNLEASVLGNIPPVRGSGEHRRSFSRDAARANAAFDNEYNPPDAAHGQDGAMSAGMAGFAAAATGSGALVHGRNSRQVETSTGGRDSPQRSRSPQRPPVMPHTERSEPRSSPGASRNIHGSSDASTRIAQSPERSDTWKNAPQRAAVPPAQPPQNGYQDSPRTTRTTTTTPPPRNDRRNSALGGTAPVGVSTGSGHINRPTVPSPLSSEVRRDRSHSPARVGSSKVERSNRSPRRRSGSRYSYSHTYNATPQTDYEPYPVDLAGVPGGKRDSYLPTPDEIPSLQGNLGKGIVGDSRYPRVRVPRRMSGAEDEYDSLPAGPSTSMSQSLGRDTAGRSTMNSDDSTWRLSSGMPAGWQRTRTSGDGGGGGGGGGSRPRTHGGGYMRDSGLGGIPGRKRPRASDFTGDQDRRYQELGVGQAL</sequence>
<gene>
    <name evidence="8" type="ORF">A1O3_05688</name>
</gene>
<dbReference type="AlphaFoldDB" id="W9XXQ8"/>
<keyword evidence="2 6" id="KW-0812">Transmembrane</keyword>
<dbReference type="GO" id="GO:0016020">
    <property type="term" value="C:membrane"/>
    <property type="evidence" value="ECO:0007669"/>
    <property type="project" value="UniProtKB-SubCell"/>
</dbReference>
<name>W9XXQ8_9EURO</name>
<protein>
    <recommendedName>
        <fullName evidence="10">Mid2 domain-containing protein</fullName>
    </recommendedName>
</protein>
<keyword evidence="9" id="KW-1185">Reference proteome</keyword>